<feature type="compositionally biased region" description="Acidic residues" evidence="2">
    <location>
        <begin position="37"/>
        <end position="62"/>
    </location>
</feature>
<feature type="coiled-coil region" evidence="1">
    <location>
        <begin position="161"/>
        <end position="195"/>
    </location>
</feature>
<comment type="caution">
    <text evidence="3">The sequence shown here is derived from an EMBL/GenBank/DDBJ whole genome shotgun (WGS) entry which is preliminary data.</text>
</comment>
<organism evidence="3 4">
    <name type="scientific">Bisbaumannia pacifica</name>
    <dbReference type="NCBI Taxonomy" id="77098"/>
    <lineage>
        <taxon>Bacteria</taxon>
        <taxon>Pseudomonadati</taxon>
        <taxon>Pseudomonadota</taxon>
        <taxon>Gammaproteobacteria</taxon>
        <taxon>Oceanospirillales</taxon>
        <taxon>Halomonadaceae</taxon>
        <taxon>Bisbaumannia</taxon>
    </lineage>
</organism>
<protein>
    <submittedName>
        <fullName evidence="3">Uncharacterized protein</fullName>
    </submittedName>
</protein>
<feature type="compositionally biased region" description="Basic and acidic residues" evidence="2">
    <location>
        <begin position="72"/>
        <end position="93"/>
    </location>
</feature>
<feature type="region of interest" description="Disordered" evidence="2">
    <location>
        <begin position="1"/>
        <end position="152"/>
    </location>
</feature>
<feature type="compositionally biased region" description="Polar residues" evidence="2">
    <location>
        <begin position="102"/>
        <end position="134"/>
    </location>
</feature>
<reference evidence="3 4" key="1">
    <citation type="submission" date="2020-12" db="EMBL/GenBank/DDBJ databases">
        <title>Draft genome sequence of Halomonas pacifica strain CARE-V15.</title>
        <authorList>
            <person name="Vignesh N."/>
            <person name="Thabitha A."/>
            <person name="Saravanan R."/>
            <person name="Manigandan V."/>
        </authorList>
    </citation>
    <scope>NUCLEOTIDE SEQUENCE [LARGE SCALE GENOMIC DNA]</scope>
    <source>
        <strain evidence="3 4">CARE-V15</strain>
    </source>
</reference>
<gene>
    <name evidence="3" type="ORF">I7V36_01670</name>
</gene>
<feature type="region of interest" description="Disordered" evidence="2">
    <location>
        <begin position="256"/>
        <end position="297"/>
    </location>
</feature>
<evidence type="ECO:0000313" key="4">
    <source>
        <dbReference type="Proteomes" id="UP000651738"/>
    </source>
</evidence>
<dbReference type="AlphaFoldDB" id="A0ABD4KWS2"/>
<feature type="compositionally biased region" description="Polar residues" evidence="2">
    <location>
        <begin position="1"/>
        <end position="13"/>
    </location>
</feature>
<accession>A0ABD4KWS2</accession>
<dbReference type="Proteomes" id="UP000651738">
    <property type="component" value="Unassembled WGS sequence"/>
</dbReference>
<keyword evidence="1" id="KW-0175">Coiled coil</keyword>
<proteinExistence type="predicted"/>
<dbReference type="EMBL" id="JAEDAF010000001">
    <property type="protein sequence ID" value="MBH8578789.1"/>
    <property type="molecule type" value="Genomic_DNA"/>
</dbReference>
<sequence length="313" mass="34392">MRTENQPLDNQPQETDTDDDFDAAFAEFAGGERDAEPDTSGDFEGGEEEGPEDEASSGDGEEDHGAGGGGDLEARLKALEEENQRLKHSDSSQRGRLGAYQRQINELQRQMQSRQPLGQAQQPDQHGGQSPGSDDQQKQAAAEAMGLEDWEALKEDWPDMARALEARLEADRQERARLEREVAELRSTVQPIQQQAQEEHLRAQEDALTARHPDWREVVAAPAFAEWLNQQPESLQSLASSEDAAEAAALLDMYRVQAGPPAQAGSREGTPDKRQQRLAAAQTVGRRGAPRQGAVDDDFDAAFDHYAAKKAAR</sequence>
<evidence type="ECO:0000256" key="2">
    <source>
        <dbReference type="SAM" id="MobiDB-lite"/>
    </source>
</evidence>
<name>A0ABD4KWS2_9GAMM</name>
<evidence type="ECO:0000256" key="1">
    <source>
        <dbReference type="SAM" id="Coils"/>
    </source>
</evidence>
<evidence type="ECO:0000313" key="3">
    <source>
        <dbReference type="EMBL" id="MBH8578789.1"/>
    </source>
</evidence>
<dbReference type="RefSeq" id="WP_198056811.1">
    <property type="nucleotide sequence ID" value="NZ_JAEDAF010000001.1"/>
</dbReference>